<comment type="caution">
    <text evidence="13">Lacks conserved residue(s) required for the propagation of feature annotation.</text>
</comment>
<comment type="subunit">
    <text evidence="13">Monomer.</text>
</comment>
<dbReference type="GO" id="GO:0005524">
    <property type="term" value="F:ATP binding"/>
    <property type="evidence" value="ECO:0007669"/>
    <property type="project" value="UniProtKB-UniRule"/>
</dbReference>
<dbReference type="CDD" id="cd00808">
    <property type="entry name" value="GluRS_core"/>
    <property type="match status" value="1"/>
</dbReference>
<dbReference type="PROSITE" id="PS00198">
    <property type="entry name" value="4FE4S_FER_1"/>
    <property type="match status" value="1"/>
</dbReference>
<keyword evidence="10" id="KW-0408">Iron</keyword>
<gene>
    <name evidence="13" type="primary">gltX</name>
    <name evidence="15" type="ORF">FYJ52_07825</name>
</gene>
<dbReference type="InterPro" id="IPR004527">
    <property type="entry name" value="Glu-tRNA-ligase_bac/mito"/>
</dbReference>
<dbReference type="EC" id="6.1.1.17" evidence="13"/>
<keyword evidence="9 13" id="KW-0648">Protein biosynthesis</keyword>
<dbReference type="InterPro" id="IPR049940">
    <property type="entry name" value="GluQ/Sye"/>
</dbReference>
<comment type="subcellular location">
    <subcellularLocation>
        <location evidence="13">Cytoplasm</location>
    </subcellularLocation>
</comment>
<dbReference type="InterPro" id="IPR014729">
    <property type="entry name" value="Rossmann-like_a/b/a_fold"/>
</dbReference>
<dbReference type="PROSITE" id="PS51379">
    <property type="entry name" value="4FE4S_FER_2"/>
    <property type="match status" value="1"/>
</dbReference>
<dbReference type="HAMAP" id="MF_00022">
    <property type="entry name" value="Glu_tRNA_synth_type1"/>
    <property type="match status" value="1"/>
</dbReference>
<feature type="domain" description="4Fe-4S ferredoxin-type" evidence="14">
    <location>
        <begin position="184"/>
        <end position="212"/>
    </location>
</feature>
<keyword evidence="3 13" id="KW-0436">Ligase</keyword>
<comment type="function">
    <text evidence="13">Catalyzes the attachment of glutamate to tRNA(Glu) in a two-step reaction: glutamate is first activated by ATP to form Glu-AMP and then transferred to the acceptor end of tRNA(Glu).</text>
</comment>
<evidence type="ECO:0000256" key="4">
    <source>
        <dbReference type="ARBA" id="ARBA00022694"/>
    </source>
</evidence>
<reference evidence="15 16" key="1">
    <citation type="submission" date="2019-08" db="EMBL/GenBank/DDBJ databases">
        <title>In-depth cultivation of the pig gut microbiome towards novel bacterial diversity and tailored functional studies.</title>
        <authorList>
            <person name="Wylensek D."/>
            <person name="Hitch T.C.A."/>
            <person name="Clavel T."/>
        </authorList>
    </citation>
    <scope>NUCLEOTIDE SEQUENCE [LARGE SCALE GENOMIC DNA]</scope>
    <source>
        <strain evidence="15 16">RF-744-FAT-4</strain>
    </source>
</reference>
<keyword evidence="2 13" id="KW-0963">Cytoplasm</keyword>
<evidence type="ECO:0000256" key="6">
    <source>
        <dbReference type="ARBA" id="ARBA00022741"/>
    </source>
</evidence>
<feature type="binding site" evidence="13">
    <location>
        <position position="586"/>
    </location>
    <ligand>
        <name>ATP</name>
        <dbReference type="ChEBI" id="CHEBI:30616"/>
    </ligand>
</feature>
<evidence type="ECO:0000259" key="14">
    <source>
        <dbReference type="PROSITE" id="PS51379"/>
    </source>
</evidence>
<evidence type="ECO:0000256" key="1">
    <source>
        <dbReference type="ARBA" id="ARBA00007894"/>
    </source>
</evidence>
<dbReference type="FunFam" id="3.40.50.620:FF:000045">
    <property type="entry name" value="Glutamate--tRNA ligase, mitochondrial"/>
    <property type="match status" value="1"/>
</dbReference>
<dbReference type="GO" id="GO:0008270">
    <property type="term" value="F:zinc ion binding"/>
    <property type="evidence" value="ECO:0007669"/>
    <property type="project" value="InterPro"/>
</dbReference>
<dbReference type="InterPro" id="IPR004453">
    <property type="entry name" value="QueG"/>
</dbReference>
<evidence type="ECO:0000256" key="11">
    <source>
        <dbReference type="ARBA" id="ARBA00023014"/>
    </source>
</evidence>
<keyword evidence="6 13" id="KW-0547">Nucleotide-binding</keyword>
<dbReference type="GO" id="GO:0008616">
    <property type="term" value="P:tRNA queuosine(34) biosynthetic process"/>
    <property type="evidence" value="ECO:0007669"/>
    <property type="project" value="UniProtKB-KW"/>
</dbReference>
<dbReference type="InterPro" id="IPR017896">
    <property type="entry name" value="4Fe4S_Fe-S-bd"/>
</dbReference>
<dbReference type="SUPFAM" id="SSF48163">
    <property type="entry name" value="An anticodon-binding domain of class I aminoacyl-tRNA synthetases"/>
    <property type="match status" value="1"/>
</dbReference>
<evidence type="ECO:0000313" key="15">
    <source>
        <dbReference type="EMBL" id="MSS20304.1"/>
    </source>
</evidence>
<dbReference type="RefSeq" id="WP_154576674.1">
    <property type="nucleotide sequence ID" value="NZ_VUMO01000010.1"/>
</dbReference>
<keyword evidence="8 13" id="KW-0067">ATP-binding</keyword>
<dbReference type="SUPFAM" id="SSF46548">
    <property type="entry name" value="alpha-helical ferredoxin"/>
    <property type="match status" value="1"/>
</dbReference>
<evidence type="ECO:0000256" key="2">
    <source>
        <dbReference type="ARBA" id="ARBA00022490"/>
    </source>
</evidence>
<dbReference type="Gene3D" id="3.40.50.620">
    <property type="entry name" value="HUPs"/>
    <property type="match status" value="1"/>
</dbReference>
<dbReference type="InterPro" id="IPR013542">
    <property type="entry name" value="QueG_DUF1730"/>
</dbReference>
<dbReference type="NCBIfam" id="TIGR00464">
    <property type="entry name" value="gltX_bact"/>
    <property type="match status" value="1"/>
</dbReference>
<protein>
    <recommendedName>
        <fullName evidence="13">Glutamate--tRNA ligase</fullName>
        <ecNumber evidence="13">6.1.1.17</ecNumber>
    </recommendedName>
    <alternativeName>
        <fullName evidence="13">Glutamyl-tRNA synthetase</fullName>
        <shortName evidence="13">GluRS</shortName>
    </alternativeName>
</protein>
<evidence type="ECO:0000256" key="3">
    <source>
        <dbReference type="ARBA" id="ARBA00022598"/>
    </source>
</evidence>
<keyword evidence="16" id="KW-1185">Reference proteome</keyword>
<dbReference type="PANTHER" id="PTHR43311">
    <property type="entry name" value="GLUTAMATE--TRNA LIGASE"/>
    <property type="match status" value="1"/>
</dbReference>
<dbReference type="GO" id="GO:0000049">
    <property type="term" value="F:tRNA binding"/>
    <property type="evidence" value="ECO:0007669"/>
    <property type="project" value="InterPro"/>
</dbReference>
<evidence type="ECO:0000256" key="12">
    <source>
        <dbReference type="ARBA" id="ARBA00023146"/>
    </source>
</evidence>
<dbReference type="InterPro" id="IPR000924">
    <property type="entry name" value="Glu/Gln-tRNA-synth"/>
</dbReference>
<accession>A0A7X2TA83</accession>
<dbReference type="InterPro" id="IPR045462">
    <property type="entry name" value="aa-tRNA-synth_I_cd-bd"/>
</dbReference>
<evidence type="ECO:0000256" key="9">
    <source>
        <dbReference type="ARBA" id="ARBA00022917"/>
    </source>
</evidence>
<evidence type="ECO:0000256" key="13">
    <source>
        <dbReference type="HAMAP-Rule" id="MF_00022"/>
    </source>
</evidence>
<dbReference type="InterPro" id="IPR020058">
    <property type="entry name" value="Glu/Gln-tRNA-synth_Ib_cat-dom"/>
</dbReference>
<dbReference type="InterPro" id="IPR020751">
    <property type="entry name" value="aa-tRNA-synth_I_codon-bd_sub2"/>
</dbReference>
<dbReference type="SUPFAM" id="SSF52374">
    <property type="entry name" value="Nucleotidylyl transferase"/>
    <property type="match status" value="1"/>
</dbReference>
<dbReference type="EMBL" id="VUMO01000010">
    <property type="protein sequence ID" value="MSS20304.1"/>
    <property type="molecule type" value="Genomic_DNA"/>
</dbReference>
<dbReference type="GO" id="GO:0016491">
    <property type="term" value="F:oxidoreductase activity"/>
    <property type="evidence" value="ECO:0007669"/>
    <property type="project" value="InterPro"/>
</dbReference>
<dbReference type="AlphaFoldDB" id="A0A7X2TA83"/>
<evidence type="ECO:0000256" key="7">
    <source>
        <dbReference type="ARBA" id="ARBA00022785"/>
    </source>
</evidence>
<dbReference type="GO" id="GO:0006424">
    <property type="term" value="P:glutamyl-tRNA aminoacylation"/>
    <property type="evidence" value="ECO:0007669"/>
    <property type="project" value="UniProtKB-UniRule"/>
</dbReference>
<dbReference type="GO" id="GO:0051536">
    <property type="term" value="F:iron-sulfur cluster binding"/>
    <property type="evidence" value="ECO:0007669"/>
    <property type="project" value="UniProtKB-KW"/>
</dbReference>
<dbReference type="Pfam" id="PF19269">
    <property type="entry name" value="Anticodon_2"/>
    <property type="match status" value="1"/>
</dbReference>
<keyword evidence="7" id="KW-0671">Queuosine biosynthesis</keyword>
<keyword evidence="11" id="KW-0411">Iron-sulfur</keyword>
<feature type="short sequence motif" description="'KMSKS' region" evidence="13">
    <location>
        <begin position="583"/>
        <end position="587"/>
    </location>
</feature>
<comment type="catalytic activity">
    <reaction evidence="13">
        <text>tRNA(Glu) + L-glutamate + ATP = L-glutamyl-tRNA(Glu) + AMP + diphosphate</text>
        <dbReference type="Rhea" id="RHEA:23540"/>
        <dbReference type="Rhea" id="RHEA-COMP:9663"/>
        <dbReference type="Rhea" id="RHEA-COMP:9680"/>
        <dbReference type="ChEBI" id="CHEBI:29985"/>
        <dbReference type="ChEBI" id="CHEBI:30616"/>
        <dbReference type="ChEBI" id="CHEBI:33019"/>
        <dbReference type="ChEBI" id="CHEBI:78442"/>
        <dbReference type="ChEBI" id="CHEBI:78520"/>
        <dbReference type="ChEBI" id="CHEBI:456215"/>
        <dbReference type="EC" id="6.1.1.17"/>
    </reaction>
</comment>
<comment type="caution">
    <text evidence="15">The sequence shown here is derived from an EMBL/GenBank/DDBJ whole genome shotgun (WGS) entry which is preliminary data.</text>
</comment>
<sequence>MIRNPEPLTENAIREIADQINIPLLGIINADPILEMLPYEKQRRKENHGMIPFVRTKPERRIDFKTVMPEVKSVIVIGIPYPLFSKKIDDKTIYGYFSSVTCGMDYHQVVMAKMDELCKRIQFELSADVQYKKFVDNSRLMDKASAWKAGLGFFGKNNLLIHPQFGSAWNIGQILVNKEITHEEHPPIENQCGQCQRCIKACPGHALGERGHQLFYERCISYLTQKKNLTESEEERIQYFLYGCDICQWVCPFNKRGRENLELDSRVRFDEILRMSEEEIKSKFANRALSWLPASVLRRNAGILKNRSKTSFNDIITNNINAKEKILMVRVRFAPSPTGNVHVGSLRTALYNYLFAKQNDGTFVLRLEDTDRTRYQEGSVENLLNALYTTGVVPDEGLQLVDGVPVENGEYGPYIQSERLEIYKKYIQQLIDEGKAYYCFCSKERLTQLREKQKAAGETPRYDGHCRNLSPEEVQKRIDNGDPYVIRLKLPENTDITFDDVVRGKITINTKEMDDQVLIKEDGFPTYHFAVVIDDHLMKITHVIRGEEWLPSTPKHVYLYQCFGWQPPTFVHLSNILNEDHKKLSKRQGDVAVGDFLAKGYLPEALVNFLALLGWSPEDDQEIFSLQELEDAFDIHRISNSGAVFDREKLNWMNGQYIKKASSETIAQGIQPFLEKAGMVQTESEKTVWLGKVAELLRDRIDYFAQAPEQLTKILDDDYQIDASDEAQDILHAETVPILCHALDEKITSANQWNAEIIQKDIIKAIQKEHKQEKIKGKALYMPIRLILTGSMHGPDLALIMDVLGKDVCLNRLHHYMGQLKEEK</sequence>
<dbReference type="InterPro" id="IPR008925">
    <property type="entry name" value="aa_tRNA-synth_I_cd-bd_sf"/>
</dbReference>
<feature type="short sequence motif" description="'HIGH' region" evidence="13">
    <location>
        <begin position="335"/>
        <end position="345"/>
    </location>
</feature>
<dbReference type="Gene3D" id="1.10.8.70">
    <property type="entry name" value="Glutamate-tRNA synthetase, class I, anticodon-binding domain 1"/>
    <property type="match status" value="1"/>
</dbReference>
<dbReference type="GO" id="GO:0004818">
    <property type="term" value="F:glutamate-tRNA ligase activity"/>
    <property type="evidence" value="ECO:0007669"/>
    <property type="project" value="UniProtKB-UniRule"/>
</dbReference>
<dbReference type="Pfam" id="PF08331">
    <property type="entry name" value="QueG_DUF1730"/>
    <property type="match status" value="1"/>
</dbReference>
<dbReference type="Gene3D" id="3.30.70.20">
    <property type="match status" value="1"/>
</dbReference>
<keyword evidence="5" id="KW-0479">Metal-binding</keyword>
<dbReference type="Proteomes" id="UP000461754">
    <property type="component" value="Unassembled WGS sequence"/>
</dbReference>
<name>A0A7X2TA83_9FIRM</name>
<dbReference type="PRINTS" id="PR00987">
    <property type="entry name" value="TRNASYNTHGLU"/>
</dbReference>
<dbReference type="Pfam" id="PF00749">
    <property type="entry name" value="tRNA-synt_1c"/>
    <property type="match status" value="1"/>
</dbReference>
<dbReference type="InterPro" id="IPR017900">
    <property type="entry name" value="4Fe4S_Fe_S_CS"/>
</dbReference>
<dbReference type="GO" id="GO:0005737">
    <property type="term" value="C:cytoplasm"/>
    <property type="evidence" value="ECO:0007669"/>
    <property type="project" value="UniProtKB-SubCell"/>
</dbReference>
<dbReference type="Gene3D" id="1.10.10.350">
    <property type="match status" value="1"/>
</dbReference>
<comment type="similarity">
    <text evidence="1 13">Belongs to the class-I aminoacyl-tRNA synthetase family. Glutamate--tRNA ligase type 1 subfamily.</text>
</comment>
<proteinExistence type="inferred from homology"/>
<evidence type="ECO:0000256" key="8">
    <source>
        <dbReference type="ARBA" id="ARBA00022840"/>
    </source>
</evidence>
<keyword evidence="12 13" id="KW-0030">Aminoacyl-tRNA synthetase</keyword>
<dbReference type="Pfam" id="PF13484">
    <property type="entry name" value="Fer4_16"/>
    <property type="match status" value="1"/>
</dbReference>
<dbReference type="NCBIfam" id="TIGR00276">
    <property type="entry name" value="tRNA epoxyqueuosine(34) reductase QueG"/>
    <property type="match status" value="1"/>
</dbReference>
<keyword evidence="4" id="KW-0819">tRNA processing</keyword>
<evidence type="ECO:0000256" key="5">
    <source>
        <dbReference type="ARBA" id="ARBA00022723"/>
    </source>
</evidence>
<evidence type="ECO:0000256" key="10">
    <source>
        <dbReference type="ARBA" id="ARBA00023004"/>
    </source>
</evidence>
<organism evidence="15 16">
    <name type="scientific">Pseudoramibacter porci</name>
    <dbReference type="NCBI Taxonomy" id="2606631"/>
    <lineage>
        <taxon>Bacteria</taxon>
        <taxon>Bacillati</taxon>
        <taxon>Bacillota</taxon>
        <taxon>Clostridia</taxon>
        <taxon>Eubacteriales</taxon>
        <taxon>Eubacteriaceae</taxon>
        <taxon>Pseudoramibacter</taxon>
    </lineage>
</organism>
<dbReference type="InterPro" id="IPR033910">
    <property type="entry name" value="GluRS_core"/>
</dbReference>
<evidence type="ECO:0000313" key="16">
    <source>
        <dbReference type="Proteomes" id="UP000461754"/>
    </source>
</evidence>
<dbReference type="InterPro" id="IPR020752">
    <property type="entry name" value="Glu-tRNA-synth_I_codon-bd_sub1"/>
</dbReference>
<dbReference type="PANTHER" id="PTHR43311:SF2">
    <property type="entry name" value="GLUTAMATE--TRNA LIGASE, MITOCHONDRIAL-RELATED"/>
    <property type="match status" value="1"/>
</dbReference>